<accession>A0A932A6E6</accession>
<comment type="caution">
    <text evidence="10">The sequence shown here is derived from an EMBL/GenBank/DDBJ whole genome shotgun (WGS) entry which is preliminary data.</text>
</comment>
<dbReference type="GO" id="GO:0070006">
    <property type="term" value="F:metalloaminopeptidase activity"/>
    <property type="evidence" value="ECO:0007669"/>
    <property type="project" value="InterPro"/>
</dbReference>
<protein>
    <recommendedName>
        <fullName evidence="8">Probable cytosol aminopeptidase</fullName>
        <ecNumber evidence="8">3.4.11.1</ecNumber>
    </recommendedName>
    <alternativeName>
        <fullName evidence="8">Leucine aminopeptidase</fullName>
        <shortName evidence="8">LAP</shortName>
        <ecNumber evidence="8">3.4.11.10</ecNumber>
    </alternativeName>
    <alternativeName>
        <fullName evidence="8">Leucyl aminopeptidase</fullName>
    </alternativeName>
</protein>
<dbReference type="InterPro" id="IPR008283">
    <property type="entry name" value="Peptidase_M17_N"/>
</dbReference>
<keyword evidence="8" id="KW-0963">Cytoplasm</keyword>
<keyword evidence="4 8" id="KW-0031">Aminopeptidase</keyword>
<keyword evidence="6 8" id="KW-0378">Hydrolase</keyword>
<dbReference type="Proteomes" id="UP000779809">
    <property type="component" value="Unassembled WGS sequence"/>
</dbReference>
<evidence type="ECO:0000256" key="6">
    <source>
        <dbReference type="ARBA" id="ARBA00022801"/>
    </source>
</evidence>
<dbReference type="NCBIfam" id="NF002073">
    <property type="entry name" value="PRK00913.1-2"/>
    <property type="match status" value="1"/>
</dbReference>
<dbReference type="GO" id="GO:0030145">
    <property type="term" value="F:manganese ion binding"/>
    <property type="evidence" value="ECO:0007669"/>
    <property type="project" value="UniProtKB-UniRule"/>
</dbReference>
<dbReference type="GO" id="GO:0005737">
    <property type="term" value="C:cytoplasm"/>
    <property type="evidence" value="ECO:0007669"/>
    <property type="project" value="UniProtKB-SubCell"/>
</dbReference>
<feature type="binding site" evidence="8">
    <location>
        <position position="353"/>
    </location>
    <ligand>
        <name>Mn(2+)</name>
        <dbReference type="ChEBI" id="CHEBI:29035"/>
        <label>1</label>
    </ligand>
</feature>
<keyword evidence="7 8" id="KW-0464">Manganese</keyword>
<keyword evidence="5 8" id="KW-0645">Protease</keyword>
<feature type="binding site" evidence="8">
    <location>
        <position position="269"/>
    </location>
    <ligand>
        <name>Mn(2+)</name>
        <dbReference type="ChEBI" id="CHEBI:29035"/>
        <label>2</label>
    </ligand>
</feature>
<evidence type="ECO:0000313" key="11">
    <source>
        <dbReference type="Proteomes" id="UP000779809"/>
    </source>
</evidence>
<feature type="domain" description="Cytosol aminopeptidase" evidence="9">
    <location>
        <begin position="349"/>
        <end position="356"/>
    </location>
</feature>
<dbReference type="PROSITE" id="PS00631">
    <property type="entry name" value="CYTOSOL_AP"/>
    <property type="match status" value="1"/>
</dbReference>
<evidence type="ECO:0000256" key="2">
    <source>
        <dbReference type="ARBA" id="ARBA00000967"/>
    </source>
</evidence>
<evidence type="ECO:0000256" key="7">
    <source>
        <dbReference type="ARBA" id="ARBA00023211"/>
    </source>
</evidence>
<dbReference type="SUPFAM" id="SSF53187">
    <property type="entry name" value="Zn-dependent exopeptidases"/>
    <property type="match status" value="1"/>
</dbReference>
<dbReference type="Pfam" id="PF00883">
    <property type="entry name" value="Peptidase_M17"/>
    <property type="match status" value="1"/>
</dbReference>
<evidence type="ECO:0000256" key="1">
    <source>
        <dbReference type="ARBA" id="ARBA00000135"/>
    </source>
</evidence>
<name>A0A932A6E6_9BACT</name>
<feature type="active site" evidence="8">
    <location>
        <position position="281"/>
    </location>
</feature>
<evidence type="ECO:0000256" key="4">
    <source>
        <dbReference type="ARBA" id="ARBA00022438"/>
    </source>
</evidence>
<evidence type="ECO:0000256" key="3">
    <source>
        <dbReference type="ARBA" id="ARBA00009528"/>
    </source>
</evidence>
<dbReference type="HAMAP" id="MF_00181">
    <property type="entry name" value="Cytosol_peptidase_M17"/>
    <property type="match status" value="1"/>
</dbReference>
<dbReference type="GO" id="GO:0006508">
    <property type="term" value="P:proteolysis"/>
    <property type="evidence" value="ECO:0007669"/>
    <property type="project" value="UniProtKB-KW"/>
</dbReference>
<dbReference type="AlphaFoldDB" id="A0A932A6E6"/>
<proteinExistence type="inferred from homology"/>
<comment type="function">
    <text evidence="8">Presumably involved in the processing and regular turnover of intracellular proteins. Catalyzes the removal of unsubstituted N-terminal amino acids from various peptides.</text>
</comment>
<comment type="similarity">
    <text evidence="3 8">Belongs to the peptidase M17 family.</text>
</comment>
<dbReference type="InterPro" id="IPR023042">
    <property type="entry name" value="Peptidase_M17_leu_NH2_pept"/>
</dbReference>
<gene>
    <name evidence="8" type="primary">pepA</name>
    <name evidence="10" type="ORF">HYX28_00665</name>
</gene>
<dbReference type="InterPro" id="IPR043472">
    <property type="entry name" value="Macro_dom-like"/>
</dbReference>
<feature type="binding site" evidence="8">
    <location>
        <position position="274"/>
    </location>
    <ligand>
        <name>Mn(2+)</name>
        <dbReference type="ChEBI" id="CHEBI:29035"/>
        <label>2</label>
    </ligand>
</feature>
<dbReference type="PANTHER" id="PTHR11963:SF23">
    <property type="entry name" value="CYTOSOL AMINOPEPTIDASE"/>
    <property type="match status" value="1"/>
</dbReference>
<comment type="catalytic activity">
    <reaction evidence="1 8">
        <text>Release of an N-terminal amino acid, Xaa-|-Yaa-, in which Xaa is preferably Leu, but may be other amino acids including Pro although not Arg or Lys, and Yaa may be Pro. Amino acid amides and methyl esters are also readily hydrolyzed, but rates on arylamides are exceedingly low.</text>
        <dbReference type="EC" id="3.4.11.1"/>
    </reaction>
</comment>
<feature type="binding site" evidence="8">
    <location>
        <position position="353"/>
    </location>
    <ligand>
        <name>Mn(2+)</name>
        <dbReference type="ChEBI" id="CHEBI:29035"/>
        <label>2</label>
    </ligand>
</feature>
<dbReference type="CDD" id="cd00433">
    <property type="entry name" value="Peptidase_M17"/>
    <property type="match status" value="1"/>
</dbReference>
<dbReference type="NCBIfam" id="NF002083">
    <property type="entry name" value="PRK00913.3-5"/>
    <property type="match status" value="1"/>
</dbReference>
<dbReference type="InterPro" id="IPR000819">
    <property type="entry name" value="Peptidase_M17_C"/>
</dbReference>
<evidence type="ECO:0000313" key="10">
    <source>
        <dbReference type="EMBL" id="MBI2677272.1"/>
    </source>
</evidence>
<sequence>MKTTLITTAPALIETECLAVVALDHGEKDNNQPSVSPNDEILNKAASELFASGEAKGKMFEAVTLHRPAGLKAKRLLVIGGGKAKNFSSYESRKMAGTAVRFLKPKGIKSFAFVAPDMASGMADSVRSVVEGALVGDFDPDTYKSDRKDLSMQEMTVVAPASGDQKALQAALEQARIIGESQNFTRELVNEPGNRMTPTMLADRAKKMCEEVKSPHLKCEVLDGAKIRELKMGAFWSVSQGSDEPPALIVMTYTPPGAPAQPVLGLVGKGITFDSGGISIKPSDGMEKMKYDMAGGAAMIGAMRALALLQPKVKVIGIVCASENMPSGKAQKPGDVQIAMSGKSIEIINTDAEGRLVLADGLFYARQLGCTHLIDAATLTGACVVALGMINAGVFANDDAMYDRFRRALDRSGEKMWRLPLDPEYQEMIKSGIADIVNSGGRWGGAVTAAMFLKEFVDETPWIHLDIAGVAWMEENKSWIAKGPSGIAVRSLVEFVRGFAENGVPASSGRR</sequence>
<feature type="active site" evidence="8">
    <location>
        <position position="355"/>
    </location>
</feature>
<dbReference type="Gene3D" id="3.40.220.10">
    <property type="entry name" value="Leucine Aminopeptidase, subunit E, domain 1"/>
    <property type="match status" value="1"/>
</dbReference>
<dbReference type="PANTHER" id="PTHR11963">
    <property type="entry name" value="LEUCINE AMINOPEPTIDASE-RELATED"/>
    <property type="match status" value="1"/>
</dbReference>
<feature type="binding site" evidence="8">
    <location>
        <position position="292"/>
    </location>
    <ligand>
        <name>Mn(2+)</name>
        <dbReference type="ChEBI" id="CHEBI:29035"/>
        <label>2</label>
    </ligand>
</feature>
<dbReference type="EC" id="3.4.11.1" evidence="8"/>
<dbReference type="PRINTS" id="PR00481">
    <property type="entry name" value="LAMNOPPTDASE"/>
</dbReference>
<evidence type="ECO:0000256" key="8">
    <source>
        <dbReference type="HAMAP-Rule" id="MF_00181"/>
    </source>
</evidence>
<feature type="binding site" evidence="8">
    <location>
        <position position="351"/>
    </location>
    <ligand>
        <name>Mn(2+)</name>
        <dbReference type="ChEBI" id="CHEBI:29035"/>
        <label>1</label>
    </ligand>
</feature>
<comment type="subcellular location">
    <subcellularLocation>
        <location evidence="8">Cytoplasm</location>
    </subcellularLocation>
</comment>
<dbReference type="NCBIfam" id="NF002074">
    <property type="entry name" value="PRK00913.1-4"/>
    <property type="match status" value="1"/>
</dbReference>
<dbReference type="SUPFAM" id="SSF52949">
    <property type="entry name" value="Macro domain-like"/>
    <property type="match status" value="1"/>
</dbReference>
<organism evidence="10 11">
    <name type="scientific">Candidatus Korobacter versatilis</name>
    <dbReference type="NCBI Taxonomy" id="658062"/>
    <lineage>
        <taxon>Bacteria</taxon>
        <taxon>Pseudomonadati</taxon>
        <taxon>Acidobacteriota</taxon>
        <taxon>Terriglobia</taxon>
        <taxon>Terriglobales</taxon>
        <taxon>Candidatus Korobacteraceae</taxon>
        <taxon>Candidatus Korobacter</taxon>
    </lineage>
</organism>
<dbReference type="InterPro" id="IPR011356">
    <property type="entry name" value="Leucine_aapep/pepB"/>
</dbReference>
<dbReference type="Gene3D" id="3.40.630.10">
    <property type="entry name" value="Zn peptidases"/>
    <property type="match status" value="1"/>
</dbReference>
<comment type="cofactor">
    <cofactor evidence="8">
        <name>Mn(2+)</name>
        <dbReference type="ChEBI" id="CHEBI:29035"/>
    </cofactor>
    <text evidence="8">Binds 2 manganese ions per subunit.</text>
</comment>
<evidence type="ECO:0000259" key="9">
    <source>
        <dbReference type="PROSITE" id="PS00631"/>
    </source>
</evidence>
<comment type="catalytic activity">
    <reaction evidence="2 8">
        <text>Release of an N-terminal amino acid, preferentially leucine, but not glutamic or aspartic acids.</text>
        <dbReference type="EC" id="3.4.11.10"/>
    </reaction>
</comment>
<dbReference type="Pfam" id="PF02789">
    <property type="entry name" value="Peptidase_M17_N"/>
    <property type="match status" value="1"/>
</dbReference>
<dbReference type="EMBL" id="JACPNR010000002">
    <property type="protein sequence ID" value="MBI2677272.1"/>
    <property type="molecule type" value="Genomic_DNA"/>
</dbReference>
<feature type="binding site" evidence="8">
    <location>
        <position position="274"/>
    </location>
    <ligand>
        <name>Mn(2+)</name>
        <dbReference type="ChEBI" id="CHEBI:29035"/>
        <label>1</label>
    </ligand>
</feature>
<dbReference type="EC" id="3.4.11.10" evidence="8"/>
<keyword evidence="8" id="KW-0479">Metal-binding</keyword>
<reference evidence="10" key="1">
    <citation type="submission" date="2020-07" db="EMBL/GenBank/DDBJ databases">
        <title>Huge and variable diversity of episymbiotic CPR bacteria and DPANN archaea in groundwater ecosystems.</title>
        <authorList>
            <person name="He C.Y."/>
            <person name="Keren R."/>
            <person name="Whittaker M."/>
            <person name="Farag I.F."/>
            <person name="Doudna J."/>
            <person name="Cate J.H.D."/>
            <person name="Banfield J.F."/>
        </authorList>
    </citation>
    <scope>NUCLEOTIDE SEQUENCE</scope>
    <source>
        <strain evidence="10">NC_groundwater_580_Pr5_B-0.1um_64_19</strain>
    </source>
</reference>
<evidence type="ECO:0000256" key="5">
    <source>
        <dbReference type="ARBA" id="ARBA00022670"/>
    </source>
</evidence>